<dbReference type="InterPro" id="IPR006212">
    <property type="entry name" value="Furin_repeat"/>
</dbReference>
<dbReference type="SUPFAM" id="SSF57184">
    <property type="entry name" value="Growth factor receptor domain"/>
    <property type="match status" value="1"/>
</dbReference>
<keyword evidence="2" id="KW-0812">Transmembrane</keyword>
<dbReference type="Gene3D" id="2.10.220.10">
    <property type="entry name" value="Hormone Receptor, Insulin-like Growth Factor Receptor 1, Chain A, domain 2"/>
    <property type="match status" value="1"/>
</dbReference>
<dbReference type="EMBL" id="CP111020">
    <property type="protein sequence ID" value="WAR15005.1"/>
    <property type="molecule type" value="Genomic_DNA"/>
</dbReference>
<feature type="compositionally biased region" description="Basic and acidic residues" evidence="1">
    <location>
        <begin position="394"/>
        <end position="406"/>
    </location>
</feature>
<dbReference type="PROSITE" id="PS00652">
    <property type="entry name" value="TNFR_NGFR_1"/>
    <property type="match status" value="1"/>
</dbReference>
<keyword evidence="2" id="KW-0472">Membrane</keyword>
<evidence type="ECO:0000256" key="1">
    <source>
        <dbReference type="SAM" id="MobiDB-lite"/>
    </source>
</evidence>
<feature type="region of interest" description="Disordered" evidence="1">
    <location>
        <begin position="356"/>
        <end position="406"/>
    </location>
</feature>
<reference evidence="4" key="1">
    <citation type="submission" date="2022-11" db="EMBL/GenBank/DDBJ databases">
        <title>Centuries of genome instability and evolution in soft-shell clam transmissible cancer (bioRxiv).</title>
        <authorList>
            <person name="Hart S.F.M."/>
            <person name="Yonemitsu M.A."/>
            <person name="Giersch R.M."/>
            <person name="Beal B.F."/>
            <person name="Arriagada G."/>
            <person name="Davis B.W."/>
            <person name="Ostrander E.A."/>
            <person name="Goff S.P."/>
            <person name="Metzger M.J."/>
        </authorList>
    </citation>
    <scope>NUCLEOTIDE SEQUENCE</scope>
    <source>
        <strain evidence="4">MELC-2E11</strain>
        <tissue evidence="4">Siphon/mantle</tissue>
    </source>
</reference>
<dbReference type="InterPro" id="IPR001368">
    <property type="entry name" value="TNFR/NGFR_Cys_rich_reg"/>
</dbReference>
<organism evidence="4 5">
    <name type="scientific">Mya arenaria</name>
    <name type="common">Soft-shell clam</name>
    <dbReference type="NCBI Taxonomy" id="6604"/>
    <lineage>
        <taxon>Eukaryota</taxon>
        <taxon>Metazoa</taxon>
        <taxon>Spiralia</taxon>
        <taxon>Lophotrochozoa</taxon>
        <taxon>Mollusca</taxon>
        <taxon>Bivalvia</taxon>
        <taxon>Autobranchia</taxon>
        <taxon>Heteroconchia</taxon>
        <taxon>Euheterodonta</taxon>
        <taxon>Imparidentia</taxon>
        <taxon>Neoheterodontei</taxon>
        <taxon>Myida</taxon>
        <taxon>Myoidea</taxon>
        <taxon>Myidae</taxon>
        <taxon>Mya</taxon>
    </lineage>
</organism>
<name>A0ABY7EYJ2_MYAAR</name>
<feature type="region of interest" description="Disordered" evidence="1">
    <location>
        <begin position="312"/>
        <end position="342"/>
    </location>
</feature>
<feature type="transmembrane region" description="Helical" evidence="2">
    <location>
        <begin position="184"/>
        <end position="210"/>
    </location>
</feature>
<evidence type="ECO:0000256" key="2">
    <source>
        <dbReference type="SAM" id="Phobius"/>
    </source>
</evidence>
<feature type="domain" description="TNFR-Cys" evidence="3">
    <location>
        <begin position="112"/>
        <end position="152"/>
    </location>
</feature>
<dbReference type="Proteomes" id="UP001164746">
    <property type="component" value="Chromosome 9"/>
</dbReference>
<evidence type="ECO:0000313" key="5">
    <source>
        <dbReference type="Proteomes" id="UP001164746"/>
    </source>
</evidence>
<dbReference type="InterPro" id="IPR009030">
    <property type="entry name" value="Growth_fac_rcpt_cys_sf"/>
</dbReference>
<feature type="compositionally biased region" description="Basic and acidic residues" evidence="1">
    <location>
        <begin position="356"/>
        <end position="379"/>
    </location>
</feature>
<evidence type="ECO:0000313" key="4">
    <source>
        <dbReference type="EMBL" id="WAR15005.1"/>
    </source>
</evidence>
<evidence type="ECO:0000259" key="3">
    <source>
        <dbReference type="PROSITE" id="PS00652"/>
    </source>
</evidence>
<keyword evidence="2" id="KW-1133">Transmembrane helix</keyword>
<accession>A0ABY7EYJ2</accession>
<feature type="compositionally biased region" description="Basic and acidic residues" evidence="1">
    <location>
        <begin position="272"/>
        <end position="284"/>
    </location>
</feature>
<sequence length="430" mass="47165">MYKNVFQDGSPPQLHVCNLANESANACCSACAYNQQPGDDLGCNRSCPADYHAIVDNNNSCNRIGEQSTSTAIPTTTTTEDPNFNETDTSNATNHTIASLKVPYSHYCIRNCASREYFDEQRLKCQLCPTHCLECSDKDNCTTCYVEHDNDCHQECPQGFYQSTKNSAGSIICKGSEIESKSKLGFIIGVTVGGVVLVVLVVIVILIVMVKRKKWITGKTHWDSQDGNAKVSDTLALNADADSSTTKAMDSGHKNAGLEDYDLVTFDTKHRKEKTDPAKTKLDADSSATKAMNSGHKTAGLEDYDLVTFDHKQRQDKSDPAQTKLDAGSSKTKAMNSGHTNAGLEDYDLVTFDTKHRNDKTDPAQTKLDNEKPEIKQEDADGDDSTNPPPTPQRLEKAKTDVKEKAENVHDEIGIIPTSLRRTNKIVVDG</sequence>
<feature type="compositionally biased region" description="Polar residues" evidence="1">
    <location>
        <begin position="329"/>
        <end position="340"/>
    </location>
</feature>
<protein>
    <recommendedName>
        <fullName evidence="3">TNFR-Cys domain-containing protein</fullName>
    </recommendedName>
</protein>
<proteinExistence type="predicted"/>
<gene>
    <name evidence="4" type="ORF">MAR_005110</name>
</gene>
<dbReference type="CDD" id="cd00064">
    <property type="entry name" value="FU"/>
    <property type="match status" value="1"/>
</dbReference>
<keyword evidence="5" id="KW-1185">Reference proteome</keyword>
<feature type="compositionally biased region" description="Polar residues" evidence="1">
    <location>
        <begin position="286"/>
        <end position="296"/>
    </location>
</feature>
<feature type="region of interest" description="Disordered" evidence="1">
    <location>
        <begin position="272"/>
        <end position="297"/>
    </location>
</feature>